<accession>L1KRD0</accession>
<dbReference type="Proteomes" id="UP000010411">
    <property type="component" value="Unassembled WGS sequence"/>
</dbReference>
<dbReference type="Pfam" id="PF08843">
    <property type="entry name" value="AbiEii"/>
    <property type="match status" value="1"/>
</dbReference>
<keyword evidence="3" id="KW-1185">Reference proteome</keyword>
<evidence type="ECO:0000313" key="3">
    <source>
        <dbReference type="Proteomes" id="UP000010411"/>
    </source>
</evidence>
<dbReference type="PATRIC" id="fig|698759.3.peg.6205"/>
<dbReference type="RefSeq" id="WP_009326784.1">
    <property type="nucleotide sequence ID" value="NZ_AEJC01000463.1"/>
</dbReference>
<evidence type="ECO:0008006" key="4">
    <source>
        <dbReference type="Google" id="ProtNLM"/>
    </source>
</evidence>
<evidence type="ECO:0000256" key="1">
    <source>
        <dbReference type="SAM" id="MobiDB-lite"/>
    </source>
</evidence>
<organism evidence="2 3">
    <name type="scientific">Streptomyces ipomoeae 91-03</name>
    <dbReference type="NCBI Taxonomy" id="698759"/>
    <lineage>
        <taxon>Bacteria</taxon>
        <taxon>Bacillati</taxon>
        <taxon>Actinomycetota</taxon>
        <taxon>Actinomycetes</taxon>
        <taxon>Kitasatosporales</taxon>
        <taxon>Streptomycetaceae</taxon>
        <taxon>Streptomyces</taxon>
    </lineage>
</organism>
<dbReference type="EMBL" id="AEJC01000463">
    <property type="protein sequence ID" value="EKX63119.1"/>
    <property type="molecule type" value="Genomic_DNA"/>
</dbReference>
<gene>
    <name evidence="2" type="ORF">STRIP9103_07921</name>
</gene>
<sequence>MTARRAALDHVLGLIAGAPWSESLVLRGSMVMPAWVGGRAREPADLDFVVLPELNSPVDPFDPYPYVDRIDVVQQWPEAFDGAARYEIWTDGEEECETRGRRPRTPPDGLRWEMDPDSSGPVPPYDDLLDLVRRRPEVAPGVVLDADNARRDHTWGYAYSGYDTAGVRVLIPWRTEGVPGGEIQLDFALDERLPHPPVWTLVPRGDGGAPSIIRTASRELSLAWKLLWLHADAAAGEGPRCKDLYDAVLLAEDERTLLSPRILRRVLHGSSAGTRADGFGLDSVRFDEADWAAFRADHPGARGTAQGWLHRLTTALTSLSTRPDGASHQT</sequence>
<protein>
    <recommendedName>
        <fullName evidence="4">Nucleotidyltransferase AbiEii toxin of type IV toxin-antitoxin system</fullName>
    </recommendedName>
</protein>
<name>L1KRD0_9ACTN</name>
<dbReference type="InterPro" id="IPR014942">
    <property type="entry name" value="AbiEii"/>
</dbReference>
<comment type="caution">
    <text evidence="2">The sequence shown here is derived from an EMBL/GenBank/DDBJ whole genome shotgun (WGS) entry which is preliminary data.</text>
</comment>
<feature type="region of interest" description="Disordered" evidence="1">
    <location>
        <begin position="95"/>
        <end position="119"/>
    </location>
</feature>
<reference evidence="2 3" key="1">
    <citation type="submission" date="2012-11" db="EMBL/GenBank/DDBJ databases">
        <authorList>
            <person name="Huguet-Tapia J.C."/>
            <person name="Durkin A.S."/>
            <person name="Pettis G.S."/>
            <person name="Badger J.H."/>
        </authorList>
    </citation>
    <scope>NUCLEOTIDE SEQUENCE [LARGE SCALE GENOMIC DNA]</scope>
    <source>
        <strain evidence="2 3">91-03</strain>
    </source>
</reference>
<dbReference type="AlphaFoldDB" id="L1KRD0"/>
<proteinExistence type="predicted"/>
<evidence type="ECO:0000313" key="2">
    <source>
        <dbReference type="EMBL" id="EKX63119.1"/>
    </source>
</evidence>
<dbReference type="OrthoDB" id="279684at2"/>